<dbReference type="InterPro" id="IPR038765">
    <property type="entry name" value="Papain-like_cys_pep_sf"/>
</dbReference>
<evidence type="ECO:0000256" key="7">
    <source>
        <dbReference type="SAM" id="SignalP"/>
    </source>
</evidence>
<evidence type="ECO:0000256" key="1">
    <source>
        <dbReference type="ARBA" id="ARBA00008455"/>
    </source>
</evidence>
<keyword evidence="6" id="KW-1015">Disulfide bond</keyword>
<dbReference type="InterPro" id="IPR025661">
    <property type="entry name" value="Pept_asp_AS"/>
</dbReference>
<dbReference type="PRINTS" id="PR00705">
    <property type="entry name" value="PAPAIN"/>
</dbReference>
<dbReference type="Proteomes" id="UP000494163">
    <property type="component" value="Chromosome 2R"/>
</dbReference>
<evidence type="ECO:0000256" key="2">
    <source>
        <dbReference type="ARBA" id="ARBA00022670"/>
    </source>
</evidence>
<dbReference type="PANTHER" id="PTHR12411">
    <property type="entry name" value="CYSTEINE PROTEASE FAMILY C1-RELATED"/>
    <property type="match status" value="1"/>
</dbReference>
<keyword evidence="7" id="KW-0732">Signal</keyword>
<evidence type="ECO:0000313" key="11">
    <source>
        <dbReference type="Proteomes" id="UP000494163"/>
    </source>
</evidence>
<name>A0A0M4EFP7_DROBS</name>
<feature type="signal peptide" evidence="7">
    <location>
        <begin position="1"/>
        <end position="16"/>
    </location>
</feature>
<dbReference type="STRING" id="30019.A0A0M4EFP7"/>
<feature type="domain" description="Cathepsin propeptide inhibitor" evidence="9">
    <location>
        <begin position="64"/>
        <end position="124"/>
    </location>
</feature>
<dbReference type="OrthoDB" id="10253408at2759"/>
<dbReference type="InterPro" id="IPR000668">
    <property type="entry name" value="Peptidase_C1A_C"/>
</dbReference>
<dbReference type="Gene3D" id="3.90.70.10">
    <property type="entry name" value="Cysteine proteinases"/>
    <property type="match status" value="1"/>
</dbReference>
<protein>
    <submittedName>
        <fullName evidence="10">CG4847</fullName>
    </submittedName>
</protein>
<dbReference type="SMART" id="SM00645">
    <property type="entry name" value="Pept_C1"/>
    <property type="match status" value="1"/>
</dbReference>
<evidence type="ECO:0000256" key="6">
    <source>
        <dbReference type="ARBA" id="ARBA00023157"/>
    </source>
</evidence>
<evidence type="ECO:0000256" key="4">
    <source>
        <dbReference type="ARBA" id="ARBA00022807"/>
    </source>
</evidence>
<dbReference type="GO" id="GO:0006508">
    <property type="term" value="P:proteolysis"/>
    <property type="evidence" value="ECO:0007669"/>
    <property type="project" value="UniProtKB-KW"/>
</dbReference>
<dbReference type="InterPro" id="IPR000169">
    <property type="entry name" value="Pept_cys_AS"/>
</dbReference>
<dbReference type="AlphaFoldDB" id="A0A0M4EFP7"/>
<evidence type="ECO:0000259" key="9">
    <source>
        <dbReference type="SMART" id="SM00848"/>
    </source>
</evidence>
<dbReference type="InterPro" id="IPR013201">
    <property type="entry name" value="Prot_inhib_I29"/>
</dbReference>
<gene>
    <name evidence="10" type="ORF">Dbus_chr2Rg651</name>
</gene>
<dbReference type="CDD" id="cd02248">
    <property type="entry name" value="Peptidase_C1A"/>
    <property type="match status" value="1"/>
</dbReference>
<comment type="similarity">
    <text evidence="1">Belongs to the peptidase C1 family.</text>
</comment>
<dbReference type="FunFam" id="3.90.70.10:FF:000109">
    <property type="entry name" value="Cysteine protease"/>
    <property type="match status" value="1"/>
</dbReference>
<dbReference type="PROSITE" id="PS00139">
    <property type="entry name" value="THIOL_PROTEASE_CYS"/>
    <property type="match status" value="1"/>
</dbReference>
<accession>A0A0M4EFP7</accession>
<dbReference type="SMR" id="A0A0M4EFP7"/>
<dbReference type="EMBL" id="CP012524">
    <property type="protein sequence ID" value="ALC41072.1"/>
    <property type="molecule type" value="Genomic_DNA"/>
</dbReference>
<dbReference type="OMA" id="PRGKNFC"/>
<feature type="domain" description="Peptidase C1A papain C-terminal" evidence="8">
    <location>
        <begin position="155"/>
        <end position="369"/>
    </location>
</feature>
<dbReference type="SMART" id="SM00848">
    <property type="entry name" value="Inhibitor_I29"/>
    <property type="match status" value="1"/>
</dbReference>
<evidence type="ECO:0000256" key="5">
    <source>
        <dbReference type="ARBA" id="ARBA00023145"/>
    </source>
</evidence>
<keyword evidence="3" id="KW-0378">Hydrolase</keyword>
<evidence type="ECO:0000259" key="8">
    <source>
        <dbReference type="SMART" id="SM00645"/>
    </source>
</evidence>
<reference evidence="10 11" key="1">
    <citation type="submission" date="2015-08" db="EMBL/GenBank/DDBJ databases">
        <title>Ancestral chromatin configuration constrains chromatin evolution on differentiating sex chromosomes in Drosophila.</title>
        <authorList>
            <person name="Zhou Q."/>
            <person name="Bachtrog D."/>
        </authorList>
    </citation>
    <scope>NUCLEOTIDE SEQUENCE [LARGE SCALE GENOMIC DNA]</scope>
    <source>
        <tissue evidence="10">Whole larvae</tissue>
    </source>
</reference>
<evidence type="ECO:0000313" key="10">
    <source>
        <dbReference type="EMBL" id="ALC41072.1"/>
    </source>
</evidence>
<feature type="chain" id="PRO_5018685373" evidence="7">
    <location>
        <begin position="17"/>
        <end position="370"/>
    </location>
</feature>
<keyword evidence="2" id="KW-0645">Protease</keyword>
<dbReference type="PROSITE" id="PS00640">
    <property type="entry name" value="THIOL_PROTEASE_ASN"/>
    <property type="match status" value="1"/>
</dbReference>
<keyword evidence="4" id="KW-0788">Thiol protease</keyword>
<proteinExistence type="inferred from homology"/>
<organism evidence="10 11">
    <name type="scientific">Drosophila busckii</name>
    <name type="common">Fruit fly</name>
    <dbReference type="NCBI Taxonomy" id="30019"/>
    <lineage>
        <taxon>Eukaryota</taxon>
        <taxon>Metazoa</taxon>
        <taxon>Ecdysozoa</taxon>
        <taxon>Arthropoda</taxon>
        <taxon>Hexapoda</taxon>
        <taxon>Insecta</taxon>
        <taxon>Pterygota</taxon>
        <taxon>Neoptera</taxon>
        <taxon>Endopterygota</taxon>
        <taxon>Diptera</taxon>
        <taxon>Brachycera</taxon>
        <taxon>Muscomorpha</taxon>
        <taxon>Ephydroidea</taxon>
        <taxon>Drosophilidae</taxon>
        <taxon>Drosophila</taxon>
    </lineage>
</organism>
<dbReference type="Pfam" id="PF08246">
    <property type="entry name" value="Inhibitor_I29"/>
    <property type="match status" value="1"/>
</dbReference>
<sequence>MQILLALSLFVALASAQFGGFGGFGGGGNIAGNFANAANRFQQGVANIASRIPGTPKLDNVRNFDDFIAQSGKSYLSAADRTLREGLFSNRKSLVDVANSAFASGQSSFELAVNAFADLTNAEFLKQLTGLRRSPAGDQSAQAAKLAPQVPNVHVPDSFDWREKGGVTPVKFQGECGSCWSFATTGAIEGHIFRKTGKLPNLSEQNLVDCGPKDLGLDGCDGGFQEYAFNFITKQNGIAVGENYPYVDKKDTCKYTNKISGAEITGFAGIPPKDERTMKKVIATLGPLACSVNGLESLLLYKRGIYNDEECNKGEPNHSILVVGYGSENGEDYWIVKNSWDKNWGEDGYFRLPRGKNFCGIASECSYPVV</sequence>
<dbReference type="Pfam" id="PF00112">
    <property type="entry name" value="Peptidase_C1"/>
    <property type="match status" value="1"/>
</dbReference>
<evidence type="ECO:0000256" key="3">
    <source>
        <dbReference type="ARBA" id="ARBA00022801"/>
    </source>
</evidence>
<dbReference type="SUPFAM" id="SSF54001">
    <property type="entry name" value="Cysteine proteinases"/>
    <property type="match status" value="1"/>
</dbReference>
<keyword evidence="11" id="KW-1185">Reference proteome</keyword>
<keyword evidence="5" id="KW-0865">Zymogen</keyword>
<dbReference type="InterPro" id="IPR039417">
    <property type="entry name" value="Peptidase_C1A_papain-like"/>
</dbReference>
<dbReference type="InterPro" id="IPR013128">
    <property type="entry name" value="Peptidase_C1A"/>
</dbReference>
<dbReference type="GO" id="GO:0008234">
    <property type="term" value="F:cysteine-type peptidase activity"/>
    <property type="evidence" value="ECO:0007669"/>
    <property type="project" value="UniProtKB-KW"/>
</dbReference>